<name>A0A409W731_9AGAR</name>
<protein>
    <recommendedName>
        <fullName evidence="3">CUE domain-containing protein</fullName>
    </recommendedName>
</protein>
<dbReference type="Pfam" id="PF02845">
    <property type="entry name" value="CUE"/>
    <property type="match status" value="1"/>
</dbReference>
<evidence type="ECO:0000313" key="4">
    <source>
        <dbReference type="EMBL" id="PPQ74308.1"/>
    </source>
</evidence>
<dbReference type="FunCoup" id="A0A409W731">
    <property type="interactions" value="80"/>
</dbReference>
<feature type="domain" description="CUE" evidence="3">
    <location>
        <begin position="100"/>
        <end position="142"/>
    </location>
</feature>
<proteinExistence type="predicted"/>
<evidence type="ECO:0000259" key="3">
    <source>
        <dbReference type="PROSITE" id="PS51140"/>
    </source>
</evidence>
<keyword evidence="5" id="KW-1185">Reference proteome</keyword>
<dbReference type="EMBL" id="NHYE01005350">
    <property type="protein sequence ID" value="PPQ74308.1"/>
    <property type="molecule type" value="Genomic_DNA"/>
</dbReference>
<keyword evidence="2" id="KW-0472">Membrane</keyword>
<feature type="transmembrane region" description="Helical" evidence="2">
    <location>
        <begin position="29"/>
        <end position="50"/>
    </location>
</feature>
<reference evidence="4 5" key="1">
    <citation type="journal article" date="2018" name="Evol. Lett.">
        <title>Horizontal gene cluster transfer increased hallucinogenic mushroom diversity.</title>
        <authorList>
            <person name="Reynolds H.T."/>
            <person name="Vijayakumar V."/>
            <person name="Gluck-Thaler E."/>
            <person name="Korotkin H.B."/>
            <person name="Matheny P.B."/>
            <person name="Slot J.C."/>
        </authorList>
    </citation>
    <scope>NUCLEOTIDE SEQUENCE [LARGE SCALE GENOMIC DNA]</scope>
    <source>
        <strain evidence="4 5">SRW20</strain>
    </source>
</reference>
<dbReference type="GO" id="GO:0043130">
    <property type="term" value="F:ubiquitin binding"/>
    <property type="evidence" value="ECO:0007669"/>
    <property type="project" value="InterPro"/>
</dbReference>
<organism evidence="4 5">
    <name type="scientific">Gymnopilus dilepis</name>
    <dbReference type="NCBI Taxonomy" id="231916"/>
    <lineage>
        <taxon>Eukaryota</taxon>
        <taxon>Fungi</taxon>
        <taxon>Dikarya</taxon>
        <taxon>Basidiomycota</taxon>
        <taxon>Agaricomycotina</taxon>
        <taxon>Agaricomycetes</taxon>
        <taxon>Agaricomycetidae</taxon>
        <taxon>Agaricales</taxon>
        <taxon>Agaricineae</taxon>
        <taxon>Hymenogastraceae</taxon>
        <taxon>Gymnopilus</taxon>
    </lineage>
</organism>
<feature type="compositionally biased region" description="Low complexity" evidence="1">
    <location>
        <begin position="161"/>
        <end position="178"/>
    </location>
</feature>
<dbReference type="CDD" id="cd14424">
    <property type="entry name" value="CUE_Cue1p_like"/>
    <property type="match status" value="1"/>
</dbReference>
<gene>
    <name evidence="4" type="ORF">CVT26_004153</name>
</gene>
<dbReference type="InterPro" id="IPR003892">
    <property type="entry name" value="CUE"/>
</dbReference>
<dbReference type="InParanoid" id="A0A409W731"/>
<sequence length="252" mass="27546">MAVAQTTSALAAAGAPPFAVHLPQILCAIMGEVVNVLVAFAVIVFLFRWATSSKESSEQRSAADALGFRPKNVTQEMSTIMNLRWFSGQFLSEQATDSSLPYVQVDTISNMFPDIPADNIRYDLLRTGNVELTTNKILERGFLDAPPAAYHTLYPRTPAPATNAAAPGAARATTTGVPKKPKENLISRYGLQDRLQTAESIKEEELGGKAAWEDTPEKREASLKERKAKMILAARQRLLAQQQKEAEKAKSD</sequence>
<keyword evidence="2" id="KW-1133">Transmembrane helix</keyword>
<comment type="caution">
    <text evidence="4">The sequence shown here is derived from an EMBL/GenBank/DDBJ whole genome shotgun (WGS) entry which is preliminary data.</text>
</comment>
<evidence type="ECO:0000256" key="1">
    <source>
        <dbReference type="SAM" id="MobiDB-lite"/>
    </source>
</evidence>
<dbReference type="PROSITE" id="PS51140">
    <property type="entry name" value="CUE"/>
    <property type="match status" value="1"/>
</dbReference>
<dbReference type="OrthoDB" id="3824970at2759"/>
<dbReference type="Gene3D" id="1.10.8.10">
    <property type="entry name" value="DNA helicase RuvA subunit, C-terminal domain"/>
    <property type="match status" value="1"/>
</dbReference>
<evidence type="ECO:0000313" key="5">
    <source>
        <dbReference type="Proteomes" id="UP000284706"/>
    </source>
</evidence>
<dbReference type="Proteomes" id="UP000284706">
    <property type="component" value="Unassembled WGS sequence"/>
</dbReference>
<evidence type="ECO:0000256" key="2">
    <source>
        <dbReference type="SAM" id="Phobius"/>
    </source>
</evidence>
<keyword evidence="2" id="KW-0812">Transmembrane</keyword>
<feature type="region of interest" description="Disordered" evidence="1">
    <location>
        <begin position="202"/>
        <end position="222"/>
    </location>
</feature>
<dbReference type="AlphaFoldDB" id="A0A409W731"/>
<dbReference type="STRING" id="231916.A0A409W731"/>
<accession>A0A409W731</accession>
<feature type="region of interest" description="Disordered" evidence="1">
    <location>
        <begin position="161"/>
        <end position="181"/>
    </location>
</feature>